<name>A0A174QHP9_FLAPL</name>
<evidence type="ECO:0000313" key="2">
    <source>
        <dbReference type="Proteomes" id="UP000095746"/>
    </source>
</evidence>
<dbReference type="AlphaFoldDB" id="A0A174QHP9"/>
<sequence length="80" mass="8824">MAPPHISREKQSLRISAVPSAALSMSRVRTRVERRDWWASRMVVSVMSSFFCPSTQSRTASGPFSSKSCLRPVHLGGVCS</sequence>
<gene>
    <name evidence="1" type="ORF">ERS852411_03476</name>
</gene>
<dbReference type="EMBL" id="CYZT01000454">
    <property type="protein sequence ID" value="CUP69669.1"/>
    <property type="molecule type" value="Genomic_DNA"/>
</dbReference>
<accession>A0A174QHP9</accession>
<reference evidence="1 2" key="1">
    <citation type="submission" date="2015-09" db="EMBL/GenBank/DDBJ databases">
        <authorList>
            <consortium name="Pathogen Informatics"/>
        </authorList>
    </citation>
    <scope>NUCLEOTIDE SEQUENCE [LARGE SCALE GENOMIC DNA]</scope>
    <source>
        <strain evidence="1 2">2789STDY5608854</strain>
    </source>
</reference>
<organism evidence="1 2">
    <name type="scientific">Flavonifractor plautii</name>
    <name type="common">Fusobacterium plautii</name>
    <dbReference type="NCBI Taxonomy" id="292800"/>
    <lineage>
        <taxon>Bacteria</taxon>
        <taxon>Bacillati</taxon>
        <taxon>Bacillota</taxon>
        <taxon>Clostridia</taxon>
        <taxon>Eubacteriales</taxon>
        <taxon>Oscillospiraceae</taxon>
        <taxon>Flavonifractor</taxon>
    </lineage>
</organism>
<proteinExistence type="predicted"/>
<evidence type="ECO:0000313" key="1">
    <source>
        <dbReference type="EMBL" id="CUP69669.1"/>
    </source>
</evidence>
<protein>
    <submittedName>
        <fullName evidence="1">Uncharacterized protein</fullName>
    </submittedName>
</protein>
<dbReference type="Proteomes" id="UP000095746">
    <property type="component" value="Unassembled WGS sequence"/>
</dbReference>